<comment type="caution">
    <text evidence="2">The sequence shown here is derived from an EMBL/GenBank/DDBJ whole genome shotgun (WGS) entry which is preliminary data.</text>
</comment>
<dbReference type="EMBL" id="JALJOR010000001">
    <property type="protein sequence ID" value="KAK9828490.1"/>
    <property type="molecule type" value="Genomic_DNA"/>
</dbReference>
<dbReference type="InterPro" id="IPR027629">
    <property type="entry name" value="DevT-like"/>
</dbReference>
<dbReference type="NCBIfam" id="TIGR04168">
    <property type="entry name" value="TIGR04168 family protein"/>
    <property type="match status" value="1"/>
</dbReference>
<sequence length="359" mass="38690">MAGSASLPARKAGHTLIAVVGDVHGHFDGLDAHALRHLGADVCCVVGDLGEEDLQLVERIGALDGPKAVILGNHDAWYHLTERSRKRKAAAGLIDTQQHPYASIHRQLEALGESDVGYASLSLPDCKLSIVGGRPFSSGGSSWGHAAQFYADVYGISSVHDSAKYIAARALEQPPDHALVLLAHNGPAGLGSQRHDICGVDWLGQKQGDHGDPDLELAIEAIRFKGRTVPLVLFGHMHHRLNTRSEAFSHTSNLRNMVQCDPAGGTMYINCAVCPRHRRRDGAVERHFVLVELAAAAGVVSAYNVWLKVAVGEEPGGRVQCEVSQVQPLVKTEGGSEQHKASKLIWQAYSSTWTRVQEC</sequence>
<dbReference type="AlphaFoldDB" id="A0AAW1R4N6"/>
<evidence type="ECO:0000313" key="3">
    <source>
        <dbReference type="Proteomes" id="UP001489004"/>
    </source>
</evidence>
<keyword evidence="3" id="KW-1185">Reference proteome</keyword>
<dbReference type="InterPro" id="IPR004843">
    <property type="entry name" value="Calcineurin-like_PHP"/>
</dbReference>
<reference evidence="2 3" key="1">
    <citation type="journal article" date="2024" name="Nat. Commun.">
        <title>Phylogenomics reveals the evolutionary origins of lichenization in chlorophyte algae.</title>
        <authorList>
            <person name="Puginier C."/>
            <person name="Libourel C."/>
            <person name="Otte J."/>
            <person name="Skaloud P."/>
            <person name="Haon M."/>
            <person name="Grisel S."/>
            <person name="Petersen M."/>
            <person name="Berrin J.G."/>
            <person name="Delaux P.M."/>
            <person name="Dal Grande F."/>
            <person name="Keller J."/>
        </authorList>
    </citation>
    <scope>NUCLEOTIDE SEQUENCE [LARGE SCALE GENOMIC DNA]</scope>
    <source>
        <strain evidence="2 3">SAG 2043</strain>
    </source>
</reference>
<dbReference type="InterPro" id="IPR029052">
    <property type="entry name" value="Metallo-depent_PP-like"/>
</dbReference>
<evidence type="ECO:0000259" key="1">
    <source>
        <dbReference type="Pfam" id="PF00149"/>
    </source>
</evidence>
<organism evidence="2 3">
    <name type="scientific">[Myrmecia] bisecta</name>
    <dbReference type="NCBI Taxonomy" id="41462"/>
    <lineage>
        <taxon>Eukaryota</taxon>
        <taxon>Viridiplantae</taxon>
        <taxon>Chlorophyta</taxon>
        <taxon>core chlorophytes</taxon>
        <taxon>Trebouxiophyceae</taxon>
        <taxon>Trebouxiales</taxon>
        <taxon>Trebouxiaceae</taxon>
        <taxon>Myrmecia</taxon>
    </lineage>
</organism>
<dbReference type="GO" id="GO:0016787">
    <property type="term" value="F:hydrolase activity"/>
    <property type="evidence" value="ECO:0007669"/>
    <property type="project" value="InterPro"/>
</dbReference>
<dbReference type="Gene3D" id="3.60.21.10">
    <property type="match status" value="1"/>
</dbReference>
<accession>A0AAW1R4N6</accession>
<dbReference type="PANTHER" id="PTHR35769">
    <property type="entry name" value="CALCINEURIN-LIKE METALLO-PHOSPHOESTERASE SUPERFAMILY PROTEIN"/>
    <property type="match status" value="1"/>
</dbReference>
<dbReference type="PANTHER" id="PTHR35769:SF2">
    <property type="entry name" value="CALCINEURIN-LIKE METALLO-PHOSPHOESTERASE SUPERFAMILY PROTEIN"/>
    <property type="match status" value="1"/>
</dbReference>
<evidence type="ECO:0000313" key="2">
    <source>
        <dbReference type="EMBL" id="KAK9828490.1"/>
    </source>
</evidence>
<proteinExistence type="predicted"/>
<protein>
    <recommendedName>
        <fullName evidence="1">Calcineurin-like phosphoesterase domain-containing protein</fullName>
    </recommendedName>
</protein>
<gene>
    <name evidence="2" type="ORF">WJX72_000284</name>
</gene>
<dbReference type="SUPFAM" id="SSF56300">
    <property type="entry name" value="Metallo-dependent phosphatases"/>
    <property type="match status" value="1"/>
</dbReference>
<dbReference type="Proteomes" id="UP001489004">
    <property type="component" value="Unassembled WGS sequence"/>
</dbReference>
<feature type="domain" description="Calcineurin-like phosphoesterase" evidence="1">
    <location>
        <begin position="17"/>
        <end position="239"/>
    </location>
</feature>
<dbReference type="Pfam" id="PF00149">
    <property type="entry name" value="Metallophos"/>
    <property type="match status" value="1"/>
</dbReference>
<name>A0AAW1R4N6_9CHLO</name>